<sequence>STLPNDVNVYLEDNVAHTVTLLNSGDYTLTPNMDLNGTGRFYLRLSSSVLSLEDNDFNSLQVFSTTSPKAIVIKGVLNAATEVNLYDIHGRVVLKQSINHLDLVNTIDVSRIGTGVYFVKVFNDSQVKTQKLIIR</sequence>
<organism evidence="3 4">
    <name type="scientific">Winogradskyella marina</name>
    <dbReference type="NCBI Taxonomy" id="2785530"/>
    <lineage>
        <taxon>Bacteria</taxon>
        <taxon>Pseudomonadati</taxon>
        <taxon>Bacteroidota</taxon>
        <taxon>Flavobacteriia</taxon>
        <taxon>Flavobacteriales</taxon>
        <taxon>Flavobacteriaceae</taxon>
        <taxon>Winogradskyella</taxon>
    </lineage>
</organism>
<dbReference type="InterPro" id="IPR026444">
    <property type="entry name" value="Secre_tail"/>
</dbReference>
<evidence type="ECO:0000259" key="2">
    <source>
        <dbReference type="Pfam" id="PF18962"/>
    </source>
</evidence>
<reference evidence="3 4" key="1">
    <citation type="submission" date="2020-11" db="EMBL/GenBank/DDBJ databases">
        <title>Winogradskyella marina sp. nov., isolated from marine sediment.</title>
        <authorList>
            <person name="Bo J."/>
            <person name="Wang S."/>
            <person name="Song X."/>
            <person name="Du Z."/>
        </authorList>
    </citation>
    <scope>NUCLEOTIDE SEQUENCE [LARGE SCALE GENOMIC DNA]</scope>
    <source>
        <strain evidence="3 4">F6397</strain>
    </source>
</reference>
<evidence type="ECO:0000256" key="1">
    <source>
        <dbReference type="ARBA" id="ARBA00022729"/>
    </source>
</evidence>
<feature type="non-terminal residue" evidence="3">
    <location>
        <position position="1"/>
    </location>
</feature>
<protein>
    <submittedName>
        <fullName evidence="3">T9SS type A sorting domain-containing protein</fullName>
    </submittedName>
</protein>
<dbReference type="EMBL" id="JADOET010000033">
    <property type="protein sequence ID" value="MBF8151608.1"/>
    <property type="molecule type" value="Genomic_DNA"/>
</dbReference>
<keyword evidence="1" id="KW-0732">Signal</keyword>
<keyword evidence="4" id="KW-1185">Reference proteome</keyword>
<comment type="caution">
    <text evidence="3">The sequence shown here is derived from an EMBL/GenBank/DDBJ whole genome shotgun (WGS) entry which is preliminary data.</text>
</comment>
<proteinExistence type="predicted"/>
<dbReference type="NCBIfam" id="TIGR04183">
    <property type="entry name" value="Por_Secre_tail"/>
    <property type="match status" value="1"/>
</dbReference>
<name>A0ABS0EMT4_9FLAO</name>
<dbReference type="Proteomes" id="UP000611215">
    <property type="component" value="Unassembled WGS sequence"/>
</dbReference>
<dbReference type="RefSeq" id="WP_195872858.1">
    <property type="nucleotide sequence ID" value="NZ_JADOET010000033.1"/>
</dbReference>
<gene>
    <name evidence="3" type="ORF">ITJ86_17035</name>
</gene>
<evidence type="ECO:0000313" key="4">
    <source>
        <dbReference type="Proteomes" id="UP000611215"/>
    </source>
</evidence>
<evidence type="ECO:0000313" key="3">
    <source>
        <dbReference type="EMBL" id="MBF8151608.1"/>
    </source>
</evidence>
<dbReference type="Pfam" id="PF18962">
    <property type="entry name" value="Por_Secre_tail"/>
    <property type="match status" value="1"/>
</dbReference>
<accession>A0ABS0EMT4</accession>
<feature type="domain" description="Secretion system C-terminal sorting" evidence="2">
    <location>
        <begin position="78"/>
        <end position="134"/>
    </location>
</feature>